<keyword evidence="4" id="KW-0812">Transmembrane</keyword>
<name>A0ABW7NAM4_9BACT</name>
<evidence type="ECO:0000256" key="2">
    <source>
        <dbReference type="ARBA" id="ARBA00022679"/>
    </source>
</evidence>
<evidence type="ECO:0000259" key="5">
    <source>
        <dbReference type="SMART" id="SM00563"/>
    </source>
</evidence>
<evidence type="ECO:0000256" key="3">
    <source>
        <dbReference type="ARBA" id="ARBA00023315"/>
    </source>
</evidence>
<dbReference type="EMBL" id="JBIPKE010000018">
    <property type="protein sequence ID" value="MFH6984537.1"/>
    <property type="molecule type" value="Genomic_DNA"/>
</dbReference>
<feature type="domain" description="Phospholipid/glycerol acyltransferase" evidence="5">
    <location>
        <begin position="73"/>
        <end position="188"/>
    </location>
</feature>
<dbReference type="Proteomes" id="UP001610063">
    <property type="component" value="Unassembled WGS sequence"/>
</dbReference>
<dbReference type="GO" id="GO:0016746">
    <property type="term" value="F:acyltransferase activity"/>
    <property type="evidence" value="ECO:0007669"/>
    <property type="project" value="UniProtKB-KW"/>
</dbReference>
<comment type="pathway">
    <text evidence="1">Lipid metabolism.</text>
</comment>
<gene>
    <name evidence="6" type="ORF">ACHKAR_13875</name>
</gene>
<dbReference type="SUPFAM" id="SSF69593">
    <property type="entry name" value="Glycerol-3-phosphate (1)-acyltransferase"/>
    <property type="match status" value="1"/>
</dbReference>
<dbReference type="SMART" id="SM00563">
    <property type="entry name" value="PlsC"/>
    <property type="match status" value="1"/>
</dbReference>
<evidence type="ECO:0000256" key="4">
    <source>
        <dbReference type="SAM" id="Phobius"/>
    </source>
</evidence>
<dbReference type="RefSeq" id="WP_395417917.1">
    <property type="nucleotide sequence ID" value="NZ_JBIPKE010000018.1"/>
</dbReference>
<dbReference type="Pfam" id="PF01553">
    <property type="entry name" value="Acyltransferase"/>
    <property type="match status" value="1"/>
</dbReference>
<keyword evidence="2" id="KW-0808">Transferase</keyword>
<proteinExistence type="predicted"/>
<reference evidence="6 7" key="1">
    <citation type="journal article" date="2013" name="Int. J. Syst. Evol. Microbiol.">
        <title>Marinoscillum luteum sp. nov., isolated from marine sediment.</title>
        <authorList>
            <person name="Cha I.T."/>
            <person name="Park S.J."/>
            <person name="Kim S.J."/>
            <person name="Kim J.G."/>
            <person name="Jung M.Y."/>
            <person name="Shin K.S."/>
            <person name="Kwon K.K."/>
            <person name="Yang S.H."/>
            <person name="Seo Y.S."/>
            <person name="Rhee S.K."/>
        </authorList>
    </citation>
    <scope>NUCLEOTIDE SEQUENCE [LARGE SCALE GENOMIC DNA]</scope>
    <source>
        <strain evidence="6 7">KCTC 23939</strain>
    </source>
</reference>
<organism evidence="6 7">
    <name type="scientific">Marinoscillum luteum</name>
    <dbReference type="NCBI Taxonomy" id="861051"/>
    <lineage>
        <taxon>Bacteria</taxon>
        <taxon>Pseudomonadati</taxon>
        <taxon>Bacteroidota</taxon>
        <taxon>Cytophagia</taxon>
        <taxon>Cytophagales</taxon>
        <taxon>Reichenbachiellaceae</taxon>
        <taxon>Marinoscillum</taxon>
    </lineage>
</organism>
<evidence type="ECO:0000313" key="7">
    <source>
        <dbReference type="Proteomes" id="UP001610063"/>
    </source>
</evidence>
<keyword evidence="4" id="KW-0472">Membrane</keyword>
<evidence type="ECO:0000313" key="6">
    <source>
        <dbReference type="EMBL" id="MFH6984537.1"/>
    </source>
</evidence>
<comment type="caution">
    <text evidence="6">The sequence shown here is derived from an EMBL/GenBank/DDBJ whole genome shotgun (WGS) entry which is preliminary data.</text>
</comment>
<keyword evidence="4" id="KW-1133">Transmembrane helix</keyword>
<dbReference type="CDD" id="cd07989">
    <property type="entry name" value="LPLAT_AGPAT-like"/>
    <property type="match status" value="1"/>
</dbReference>
<evidence type="ECO:0000256" key="1">
    <source>
        <dbReference type="ARBA" id="ARBA00005189"/>
    </source>
</evidence>
<protein>
    <submittedName>
        <fullName evidence="6">Lysophospholipid acyltransferase family protein</fullName>
    </submittedName>
</protein>
<sequence length="250" mass="29057">MKHSPLPYTLYALFIFLMTSLVFVPLIALLSPYKKCHRLALKLHWYWAWSFCRMAFIRVVIEGKEHLRSDHQYIFCCNHFSFFDIPAFCLLYSAKFIGKSSLAKIPLFGFFFRNMHIPVNRSSMRSRAESLKMSKEAIDDGFNLCFFPEGGVLVKEENLPYMVSFKDGAFKLAIEKGIPIIPVTMPYNFLLLPDKTPVRFHHHRCKIIVHKPIFPKTSDDEEVKRLKAETFAIIQAELLAHHPDKVRTVG</sequence>
<dbReference type="PANTHER" id="PTHR10434">
    <property type="entry name" value="1-ACYL-SN-GLYCEROL-3-PHOSPHATE ACYLTRANSFERASE"/>
    <property type="match status" value="1"/>
</dbReference>
<keyword evidence="7" id="KW-1185">Reference proteome</keyword>
<dbReference type="PANTHER" id="PTHR10434:SF11">
    <property type="entry name" value="1-ACYL-SN-GLYCEROL-3-PHOSPHATE ACYLTRANSFERASE"/>
    <property type="match status" value="1"/>
</dbReference>
<keyword evidence="3 6" id="KW-0012">Acyltransferase</keyword>
<accession>A0ABW7NAM4</accession>
<feature type="transmembrane region" description="Helical" evidence="4">
    <location>
        <begin position="6"/>
        <end position="31"/>
    </location>
</feature>
<dbReference type="InterPro" id="IPR002123">
    <property type="entry name" value="Plipid/glycerol_acylTrfase"/>
</dbReference>